<dbReference type="Proteomes" id="UP000654075">
    <property type="component" value="Unassembled WGS sequence"/>
</dbReference>
<reference evidence="2" key="1">
    <citation type="submission" date="2021-02" db="EMBL/GenBank/DDBJ databases">
        <authorList>
            <person name="Dougan E. K."/>
            <person name="Rhodes N."/>
            <person name="Thang M."/>
            <person name="Chan C."/>
        </authorList>
    </citation>
    <scope>NUCLEOTIDE SEQUENCE</scope>
</reference>
<evidence type="ECO:0000313" key="3">
    <source>
        <dbReference type="Proteomes" id="UP000654075"/>
    </source>
</evidence>
<gene>
    <name evidence="2" type="ORF">PGLA1383_LOCUS16112</name>
</gene>
<organism evidence="2 3">
    <name type="scientific">Polarella glacialis</name>
    <name type="common">Dinoflagellate</name>
    <dbReference type="NCBI Taxonomy" id="89957"/>
    <lineage>
        <taxon>Eukaryota</taxon>
        <taxon>Sar</taxon>
        <taxon>Alveolata</taxon>
        <taxon>Dinophyceae</taxon>
        <taxon>Suessiales</taxon>
        <taxon>Suessiaceae</taxon>
        <taxon>Polarella</taxon>
    </lineage>
</organism>
<protein>
    <submittedName>
        <fullName evidence="2">Uncharacterized protein</fullName>
    </submittedName>
</protein>
<dbReference type="AlphaFoldDB" id="A0A813E992"/>
<comment type="caution">
    <text evidence="2">The sequence shown here is derived from an EMBL/GenBank/DDBJ whole genome shotgun (WGS) entry which is preliminary data.</text>
</comment>
<sequence length="51" mass="5786">YRSQCRWISGSSGRRHSIIHPQRWDLQRDSSSCSSKSTTLLARGQPRAPTS</sequence>
<dbReference type="EMBL" id="CAJNNV010009683">
    <property type="protein sequence ID" value="CAE8597677.1"/>
    <property type="molecule type" value="Genomic_DNA"/>
</dbReference>
<keyword evidence="3" id="KW-1185">Reference proteome</keyword>
<accession>A0A813E992</accession>
<name>A0A813E992_POLGL</name>
<proteinExistence type="predicted"/>
<evidence type="ECO:0000256" key="1">
    <source>
        <dbReference type="SAM" id="MobiDB-lite"/>
    </source>
</evidence>
<evidence type="ECO:0000313" key="2">
    <source>
        <dbReference type="EMBL" id="CAE8597677.1"/>
    </source>
</evidence>
<feature type="non-terminal residue" evidence="2">
    <location>
        <position position="1"/>
    </location>
</feature>
<feature type="region of interest" description="Disordered" evidence="1">
    <location>
        <begin position="19"/>
        <end position="51"/>
    </location>
</feature>